<gene>
    <name evidence="2" type="ORF">GGQ91_003306</name>
</gene>
<dbReference type="Proteomes" id="UP000565455">
    <property type="component" value="Unassembled WGS sequence"/>
</dbReference>
<proteinExistence type="predicted"/>
<name>A0ABR6DCV1_9HYPH</name>
<evidence type="ECO:0000313" key="2">
    <source>
        <dbReference type="EMBL" id="MBA9063905.1"/>
    </source>
</evidence>
<sequence>MNDAILDAQVSHAVGLQRLGTGILRRILALLNRTDADLVEQIRTRLDGVAPGTFDTEFTTERLKGLLDAIRALNADVYARIQAVLLREGLDLAAYEAAYQTRILTEHVPVRLDIVQPTAEQLQAIVMKRPFQGRLLRDWAQGLEQGRTQKVHDAIRIGMVEGETVDQIVRRVRGTQALGYKDGVLEIARRDAEAVVRTAVTHIASGASEAVYARNADLISGVRWVSVLDGRTTPVCRARDGKVYEPGKGPRPPAHWNCRSTTTPVTKSFGDLGLDLGEVDAGTRASMNGQVPADLTYGAWLAKQPAAFQDEVLGKAKGLLFRKGGLTIDRFVDRSGRAYTLDELRRREAGAFRKAELPA</sequence>
<accession>A0ABR6DCV1</accession>
<feature type="domain" description="Phage head morphogenesis" evidence="1">
    <location>
        <begin position="149"/>
        <end position="262"/>
    </location>
</feature>
<evidence type="ECO:0000259" key="1">
    <source>
        <dbReference type="Pfam" id="PF04233"/>
    </source>
</evidence>
<dbReference type="GeneID" id="96607323"/>
<keyword evidence="3" id="KW-1185">Reference proteome</keyword>
<protein>
    <submittedName>
        <fullName evidence="2">SPP1 gp7 family putative phage head morphogenesis protein</fullName>
    </submittedName>
</protein>
<dbReference type="PIRSF" id="PIRSF034565">
    <property type="entry name" value="UCP034565"/>
    <property type="match status" value="1"/>
</dbReference>
<dbReference type="InterPro" id="IPR017029">
    <property type="entry name" value="Phage_head_put"/>
</dbReference>
<dbReference type="NCBIfam" id="TIGR01641">
    <property type="entry name" value="phageSPP1_gp7"/>
    <property type="match status" value="1"/>
</dbReference>
<reference evidence="2 3" key="1">
    <citation type="submission" date="2020-08" db="EMBL/GenBank/DDBJ databases">
        <title>Genomic Encyclopedia of Type Strains, Phase IV (KMG-IV): sequencing the most valuable type-strain genomes for metagenomic binning, comparative biology and taxonomic classification.</title>
        <authorList>
            <person name="Goeker M."/>
        </authorList>
    </citation>
    <scope>NUCLEOTIDE SEQUENCE [LARGE SCALE GENOMIC DNA]</scope>
    <source>
        <strain evidence="2 3">DSM 5686</strain>
    </source>
</reference>
<comment type="caution">
    <text evidence="2">The sequence shown here is derived from an EMBL/GenBank/DDBJ whole genome shotgun (WGS) entry which is preliminary data.</text>
</comment>
<dbReference type="Pfam" id="PF04233">
    <property type="entry name" value="Phage_Mu_F"/>
    <property type="match status" value="1"/>
</dbReference>
<organism evidence="2 3">
    <name type="scientific">Methylobacterium fujisawaense</name>
    <dbReference type="NCBI Taxonomy" id="107400"/>
    <lineage>
        <taxon>Bacteria</taxon>
        <taxon>Pseudomonadati</taxon>
        <taxon>Pseudomonadota</taxon>
        <taxon>Alphaproteobacteria</taxon>
        <taxon>Hyphomicrobiales</taxon>
        <taxon>Methylobacteriaceae</taxon>
        <taxon>Methylobacterium</taxon>
    </lineage>
</organism>
<dbReference type="RefSeq" id="WP_182592404.1">
    <property type="nucleotide sequence ID" value="NZ_JACJIM010000005.1"/>
</dbReference>
<dbReference type="InterPro" id="IPR006528">
    <property type="entry name" value="Phage_head_morphogenesis_dom"/>
</dbReference>
<dbReference type="EMBL" id="JACJIM010000005">
    <property type="protein sequence ID" value="MBA9063905.1"/>
    <property type="molecule type" value="Genomic_DNA"/>
</dbReference>
<evidence type="ECO:0000313" key="3">
    <source>
        <dbReference type="Proteomes" id="UP000565455"/>
    </source>
</evidence>